<dbReference type="InterPro" id="IPR020904">
    <property type="entry name" value="Sc_DH/Rdtase_CS"/>
</dbReference>
<comment type="similarity">
    <text evidence="1">Belongs to the short-chain dehydrogenases/reductases (SDR) family.</text>
</comment>
<dbReference type="PANTHER" id="PTHR43477:SF1">
    <property type="entry name" value="DIHYDROANTICAPSIN 7-DEHYDROGENASE"/>
    <property type="match status" value="1"/>
</dbReference>
<dbReference type="PANTHER" id="PTHR43477">
    <property type="entry name" value="DIHYDROANTICAPSIN 7-DEHYDROGENASE"/>
    <property type="match status" value="1"/>
</dbReference>
<keyword evidence="2" id="KW-0560">Oxidoreductase</keyword>
<dbReference type="InterPro" id="IPR051122">
    <property type="entry name" value="SDR_DHRS6-like"/>
</dbReference>
<feature type="domain" description="Ketoreductase" evidence="3">
    <location>
        <begin position="5"/>
        <end position="182"/>
    </location>
</feature>
<dbReference type="PROSITE" id="PS00061">
    <property type="entry name" value="ADH_SHORT"/>
    <property type="match status" value="1"/>
</dbReference>
<dbReference type="PRINTS" id="PR00081">
    <property type="entry name" value="GDHRDH"/>
</dbReference>
<dbReference type="SUPFAM" id="SSF51735">
    <property type="entry name" value="NAD(P)-binding Rossmann-fold domains"/>
    <property type="match status" value="1"/>
</dbReference>
<sequence>MTERRTVLITGAGTGIGAACARMYAEEDARLVLVGRRREPLEQVARDTGGLILVGDAACPDTWDGFIRQIREHYGRLDVLLACAGGHGLGSATQTSPATWADALRSNLDSAFYSARACLPLLQASAGNIVLIGSIASLAAGPEVCGYTTAKHALLGLNRSLARDYGPHGVRVNAVCPGWVHTPMADAEMLPLMDAYGETLPQAYARVCTDVPLRRAAQPEEIAKVCRFLASGDASIMTGATVVADGGSSIVDVPTLAFAHLETRHE</sequence>
<evidence type="ECO:0000313" key="4">
    <source>
        <dbReference type="EMBL" id="ROM46190.1"/>
    </source>
</evidence>
<dbReference type="FunFam" id="3.40.50.720:FF:000084">
    <property type="entry name" value="Short-chain dehydrogenase reductase"/>
    <property type="match status" value="1"/>
</dbReference>
<dbReference type="InterPro" id="IPR036291">
    <property type="entry name" value="NAD(P)-bd_dom_sf"/>
</dbReference>
<dbReference type="CDD" id="cd05233">
    <property type="entry name" value="SDR_c"/>
    <property type="match status" value="1"/>
</dbReference>
<evidence type="ECO:0000313" key="5">
    <source>
        <dbReference type="Proteomes" id="UP000284656"/>
    </source>
</evidence>
<proteinExistence type="inferred from homology"/>
<evidence type="ECO:0000259" key="3">
    <source>
        <dbReference type="SMART" id="SM00822"/>
    </source>
</evidence>
<dbReference type="PROSITE" id="PS51257">
    <property type="entry name" value="PROKAR_LIPOPROTEIN"/>
    <property type="match status" value="1"/>
</dbReference>
<dbReference type="RefSeq" id="WP_123716941.1">
    <property type="nucleotide sequence ID" value="NZ_MOAY01000050.1"/>
</dbReference>
<dbReference type="SMART" id="SM00822">
    <property type="entry name" value="PKS_KR"/>
    <property type="match status" value="1"/>
</dbReference>
<accession>A0A423EYM8</accession>
<dbReference type="InterPro" id="IPR057326">
    <property type="entry name" value="KR_dom"/>
</dbReference>
<dbReference type="InterPro" id="IPR002347">
    <property type="entry name" value="SDR_fam"/>
</dbReference>
<gene>
    <name evidence="4" type="ORF">BK648_16250</name>
</gene>
<name>A0A423EYM8_9PSED</name>
<dbReference type="GO" id="GO:0016491">
    <property type="term" value="F:oxidoreductase activity"/>
    <property type="evidence" value="ECO:0007669"/>
    <property type="project" value="UniProtKB-KW"/>
</dbReference>
<evidence type="ECO:0000256" key="1">
    <source>
        <dbReference type="ARBA" id="ARBA00006484"/>
    </source>
</evidence>
<dbReference type="Proteomes" id="UP000284656">
    <property type="component" value="Unassembled WGS sequence"/>
</dbReference>
<protein>
    <submittedName>
        <fullName evidence="4">3-oxoacyl-ACP reductase</fullName>
    </submittedName>
</protein>
<dbReference type="EMBL" id="MOAY01000050">
    <property type="protein sequence ID" value="ROM46190.1"/>
    <property type="molecule type" value="Genomic_DNA"/>
</dbReference>
<dbReference type="Gene3D" id="3.40.50.720">
    <property type="entry name" value="NAD(P)-binding Rossmann-like Domain"/>
    <property type="match status" value="1"/>
</dbReference>
<dbReference type="Pfam" id="PF13561">
    <property type="entry name" value="adh_short_C2"/>
    <property type="match status" value="1"/>
</dbReference>
<reference evidence="4 5" key="1">
    <citation type="submission" date="2016-10" db="EMBL/GenBank/DDBJ databases">
        <title>Comparative genome analysis of multiple Pseudomonas spp. focuses on biocontrol and plant growth promoting traits.</title>
        <authorList>
            <person name="Tao X.-Y."/>
            <person name="Taylor C.G."/>
        </authorList>
    </citation>
    <scope>NUCLEOTIDE SEQUENCE [LARGE SCALE GENOMIC DNA]</scope>
    <source>
        <strain evidence="4 5">29G9</strain>
    </source>
</reference>
<dbReference type="AlphaFoldDB" id="A0A423EYM8"/>
<comment type="caution">
    <text evidence="4">The sequence shown here is derived from an EMBL/GenBank/DDBJ whole genome shotgun (WGS) entry which is preliminary data.</text>
</comment>
<dbReference type="PRINTS" id="PR00080">
    <property type="entry name" value="SDRFAMILY"/>
</dbReference>
<evidence type="ECO:0000256" key="2">
    <source>
        <dbReference type="ARBA" id="ARBA00023002"/>
    </source>
</evidence>
<organism evidence="4 5">
    <name type="scientific">Pseudomonas poae</name>
    <dbReference type="NCBI Taxonomy" id="200451"/>
    <lineage>
        <taxon>Bacteria</taxon>
        <taxon>Pseudomonadati</taxon>
        <taxon>Pseudomonadota</taxon>
        <taxon>Gammaproteobacteria</taxon>
        <taxon>Pseudomonadales</taxon>
        <taxon>Pseudomonadaceae</taxon>
        <taxon>Pseudomonas</taxon>
    </lineage>
</organism>